<proteinExistence type="predicted"/>
<name>A0A0F9Y836_9ZZZZ</name>
<dbReference type="AlphaFoldDB" id="A0A0F9Y836"/>
<sequence>MSRYRCPECDYEYDEAQGDPHQGFAAGTRWETLPDSFACPDCAVRYKEDFSAVAEPSPGD</sequence>
<accession>A0A0F9Y836</accession>
<keyword evidence="4" id="KW-0408">Iron</keyword>
<dbReference type="SUPFAM" id="SSF57802">
    <property type="entry name" value="Rubredoxin-like"/>
    <property type="match status" value="1"/>
</dbReference>
<organism evidence="6">
    <name type="scientific">marine sediment metagenome</name>
    <dbReference type="NCBI Taxonomy" id="412755"/>
    <lineage>
        <taxon>unclassified sequences</taxon>
        <taxon>metagenomes</taxon>
        <taxon>ecological metagenomes</taxon>
    </lineage>
</organism>
<gene>
    <name evidence="6" type="ORF">LCGC14_0048320</name>
</gene>
<keyword evidence="1" id="KW-0813">Transport</keyword>
<dbReference type="PRINTS" id="PR00163">
    <property type="entry name" value="RUBREDOXIN"/>
</dbReference>
<keyword evidence="2" id="KW-0479">Metal-binding</keyword>
<dbReference type="PANTHER" id="PTHR47627:SF1">
    <property type="entry name" value="RUBREDOXIN-1-RELATED"/>
    <property type="match status" value="1"/>
</dbReference>
<dbReference type="Pfam" id="PF00301">
    <property type="entry name" value="Rubredoxin"/>
    <property type="match status" value="1"/>
</dbReference>
<feature type="domain" description="Rubredoxin-like" evidence="5">
    <location>
        <begin position="1"/>
        <end position="53"/>
    </location>
</feature>
<evidence type="ECO:0000256" key="4">
    <source>
        <dbReference type="ARBA" id="ARBA00023004"/>
    </source>
</evidence>
<comment type="caution">
    <text evidence="6">The sequence shown here is derived from an EMBL/GenBank/DDBJ whole genome shotgun (WGS) entry which is preliminary data.</text>
</comment>
<dbReference type="CDD" id="cd00730">
    <property type="entry name" value="rubredoxin"/>
    <property type="match status" value="1"/>
</dbReference>
<evidence type="ECO:0000256" key="3">
    <source>
        <dbReference type="ARBA" id="ARBA00022982"/>
    </source>
</evidence>
<dbReference type="InterPro" id="IPR024934">
    <property type="entry name" value="Rubredoxin-like_dom"/>
</dbReference>
<keyword evidence="3" id="KW-0249">Electron transport</keyword>
<dbReference type="Gene3D" id="2.20.28.10">
    <property type="match status" value="1"/>
</dbReference>
<reference evidence="6" key="1">
    <citation type="journal article" date="2015" name="Nature">
        <title>Complex archaea that bridge the gap between prokaryotes and eukaryotes.</title>
        <authorList>
            <person name="Spang A."/>
            <person name="Saw J.H."/>
            <person name="Jorgensen S.L."/>
            <person name="Zaremba-Niedzwiedzka K."/>
            <person name="Martijn J."/>
            <person name="Lind A.E."/>
            <person name="van Eijk R."/>
            <person name="Schleper C."/>
            <person name="Guy L."/>
            <person name="Ettema T.J."/>
        </authorList>
    </citation>
    <scope>NUCLEOTIDE SEQUENCE</scope>
</reference>
<evidence type="ECO:0000256" key="2">
    <source>
        <dbReference type="ARBA" id="ARBA00022723"/>
    </source>
</evidence>
<dbReference type="PANTHER" id="PTHR47627">
    <property type="entry name" value="RUBREDOXIN"/>
    <property type="match status" value="1"/>
</dbReference>
<dbReference type="InterPro" id="IPR024935">
    <property type="entry name" value="Rubredoxin_dom"/>
</dbReference>
<evidence type="ECO:0000256" key="1">
    <source>
        <dbReference type="ARBA" id="ARBA00022448"/>
    </source>
</evidence>
<dbReference type="GO" id="GO:0043448">
    <property type="term" value="P:alkane catabolic process"/>
    <property type="evidence" value="ECO:0007669"/>
    <property type="project" value="TreeGrafter"/>
</dbReference>
<dbReference type="PROSITE" id="PS50903">
    <property type="entry name" value="RUBREDOXIN_LIKE"/>
    <property type="match status" value="1"/>
</dbReference>
<dbReference type="InterPro" id="IPR050526">
    <property type="entry name" value="Rubredoxin_ET"/>
</dbReference>
<protein>
    <recommendedName>
        <fullName evidence="5">Rubredoxin-like domain-containing protein</fullName>
    </recommendedName>
</protein>
<dbReference type="EMBL" id="LAZR01000010">
    <property type="protein sequence ID" value="KKO08137.1"/>
    <property type="molecule type" value="Genomic_DNA"/>
</dbReference>
<evidence type="ECO:0000313" key="6">
    <source>
        <dbReference type="EMBL" id="KKO08137.1"/>
    </source>
</evidence>
<dbReference type="GO" id="GO:0009055">
    <property type="term" value="F:electron transfer activity"/>
    <property type="evidence" value="ECO:0007669"/>
    <property type="project" value="TreeGrafter"/>
</dbReference>
<evidence type="ECO:0000259" key="5">
    <source>
        <dbReference type="PROSITE" id="PS50903"/>
    </source>
</evidence>
<dbReference type="GO" id="GO:0005506">
    <property type="term" value="F:iron ion binding"/>
    <property type="evidence" value="ECO:0007669"/>
    <property type="project" value="InterPro"/>
</dbReference>